<dbReference type="Proteomes" id="UP000309601">
    <property type="component" value="Unassembled WGS sequence"/>
</dbReference>
<dbReference type="InterPro" id="IPR035985">
    <property type="entry name" value="Ubiquitin-activating_enz"/>
</dbReference>
<dbReference type="InterPro" id="IPR016024">
    <property type="entry name" value="ARM-type_fold"/>
</dbReference>
<dbReference type="SMART" id="SM01130">
    <property type="entry name" value="DHDPS"/>
    <property type="match status" value="1"/>
</dbReference>
<dbReference type="PANTHER" id="PTHR12128:SF66">
    <property type="entry name" value="4-HYDROXY-2-OXOGLUTARATE ALDOLASE, MITOCHONDRIAL"/>
    <property type="match status" value="1"/>
</dbReference>
<evidence type="ECO:0000313" key="5">
    <source>
        <dbReference type="Proteomes" id="UP000309601"/>
    </source>
</evidence>
<organism evidence="2 4">
    <name type="scientific">Wallemia mellicola</name>
    <dbReference type="NCBI Taxonomy" id="1708541"/>
    <lineage>
        <taxon>Eukaryota</taxon>
        <taxon>Fungi</taxon>
        <taxon>Dikarya</taxon>
        <taxon>Basidiomycota</taxon>
        <taxon>Wallemiomycotina</taxon>
        <taxon>Wallemiomycetes</taxon>
        <taxon>Wallemiales</taxon>
        <taxon>Wallemiaceae</taxon>
        <taxon>Wallemia</taxon>
    </lineage>
</organism>
<name>A0A4T0QTZ2_9BASI</name>
<dbReference type="Pfam" id="PF21072">
    <property type="entry name" value="EFR3"/>
    <property type="match status" value="1"/>
</dbReference>
<dbReference type="InterPro" id="IPR013785">
    <property type="entry name" value="Aldolase_TIM"/>
</dbReference>
<dbReference type="Gene3D" id="3.20.20.70">
    <property type="entry name" value="Aldolase class I"/>
    <property type="match status" value="1"/>
</dbReference>
<dbReference type="EMBL" id="SPRO01000038">
    <property type="protein sequence ID" value="TIC28536.1"/>
    <property type="molecule type" value="Genomic_DNA"/>
</dbReference>
<accession>A0A4T0QTZ2</accession>
<evidence type="ECO:0000313" key="4">
    <source>
        <dbReference type="Proteomes" id="UP000305647"/>
    </source>
</evidence>
<proteinExistence type="predicted"/>
<comment type="caution">
    <text evidence="2">The sequence shown here is derived from an EMBL/GenBank/DDBJ whole genome shotgun (WGS) entry which is preliminary data.</text>
</comment>
<dbReference type="InterPro" id="IPR002220">
    <property type="entry name" value="DapA-like"/>
</dbReference>
<dbReference type="SUPFAM" id="SSF48371">
    <property type="entry name" value="ARM repeat"/>
    <property type="match status" value="1"/>
</dbReference>
<evidence type="ECO:0000313" key="3">
    <source>
        <dbReference type="EMBL" id="TIC63439.1"/>
    </source>
</evidence>
<dbReference type="SUPFAM" id="SSF51569">
    <property type="entry name" value="Aldolase"/>
    <property type="match status" value="1"/>
</dbReference>
<dbReference type="InterPro" id="IPR049150">
    <property type="entry name" value="EFR3_HEAT-like_rpt"/>
</dbReference>
<keyword evidence="1" id="KW-0456">Lyase</keyword>
<dbReference type="PANTHER" id="PTHR12128">
    <property type="entry name" value="DIHYDRODIPICOLINATE SYNTHASE"/>
    <property type="match status" value="1"/>
</dbReference>
<dbReference type="Gene3D" id="3.40.50.720">
    <property type="entry name" value="NAD(P)-binding Rossmann-like Domain"/>
    <property type="match status" value="1"/>
</dbReference>
<evidence type="ECO:0008006" key="6">
    <source>
        <dbReference type="Google" id="ProtNLM"/>
    </source>
</evidence>
<dbReference type="PRINTS" id="PR00146">
    <property type="entry name" value="DHPICSNTHASE"/>
</dbReference>
<dbReference type="CDD" id="cd00408">
    <property type="entry name" value="DHDPS-like"/>
    <property type="match status" value="1"/>
</dbReference>
<dbReference type="SUPFAM" id="SSF69572">
    <property type="entry name" value="Activating enzymes of the ubiquitin-like proteins"/>
    <property type="match status" value="1"/>
</dbReference>
<dbReference type="Proteomes" id="UP000305647">
    <property type="component" value="Unassembled WGS sequence"/>
</dbReference>
<dbReference type="EMBL" id="SPRW01000036">
    <property type="protein sequence ID" value="TIC63439.1"/>
    <property type="molecule type" value="Genomic_DNA"/>
</dbReference>
<evidence type="ECO:0000256" key="1">
    <source>
        <dbReference type="ARBA" id="ARBA00023239"/>
    </source>
</evidence>
<sequence>MRIRRKGNLSAHIYYVKHVNQVAFFMIPGKDAPLLPSYVIQIVDTALSPPVPPDMEVRVLSINALISLFAKHPEIEIASEILPAFQSILFRINSMACNNDSDEYTRNRTRQIALTGLKSLFSTRIVENLPEEDRRKALTVIIVSLLDNLLTDSNKLDVLQHQVMPNLDYSPVDQLIYDPEKQEKVNIDEVQLAILSLSIYRQIFINITNKSLIEEIITPALDSLDKNKRWREVDWLNWMMENVLMWTPIQFRYLIPLTVLKLLLDSKETFPTTTKQSGYLHILAHLFSREDPVSGIQVMDIVEKLIEFAQYRFIIDNQDALAPMSINTLSKLATHTYYSDQIADMSAKIIDQMTTVQFHEKGNVRDDLLRLLLSSLSGILAAAYDGPATDIPSTPQETETPPYSPKGKEKAVIIPKLKVPVSNKRTRVSPLDWQRTVSLLIEPNYGVRVAYVRALAGFIEGELNLADTSHEVMFEKFVNALNASIYTLAICRNLADTNIIEEAEGTAHIDNSLSRLKKVAQMTHTKPSLPSNTATPSDFSALLSIIVALHRRDICQALLILVPFLRALDNHAIQLMLGPGLQSSGSRRGSFASWAASPSARSGLNVGVDERAKCKAIRELVARSWYEIGDRWGNERIKQLASDGLNRIGITLLSQPTQIDVREQPMFGLQTPQAMLFPSEDDWDQVHDGESSKTGRPIVDELKAIDVIVNDPSVIAATGLTKAELLERLQLEWTFERAVDVASKETYNKFVTDGFSLSTVTATWCVLYADFGEKEHVFSNIRREYQKQVDKLLDFHFKQNVNNLNPHVNINVVQLESYSDSCDAYKDATLVIAADLSPKVYNDILRHLKPAIPLYIVGTLGLAGYVIVNNSAINDQGETKQFKSLSELIESQPGLHTRKMREKRDLLSKWRGWLLVLAYWSFFDDHSREPTAEDSENFYNNYLLKKVEKAGLTDTSTPLPFDGNTIKDIIPTLSTSITPVHAVLGGFVAQDIISTVSSKHPDHQITMQLLRGNYAPIPTIYKDDAEQSIDYEAITAHVHNILKAGVVGIVAQGSTAEHVALSQEEKNNITKATRKVIDDNKLSAPLIAGVGAQSTWEAVKRSKEAASNGANFVLALPPSYFAGSLNEEALTSYYSVLADKSPLPVLIYSFPAVTSGINLSSDTIARLAKHKNIVGIKQTDHDVGKMARLTELRETDNFAVFAGASDYLLGALAVGAEGSITGAANFAPELVASLQKAYDNGDQALALKLQRKLAHLEGSVMKGGIPAIKYATFCVYGQNPAARHPVPLLSEAMQNSIKAAFK</sequence>
<gene>
    <name evidence="3" type="ORF">E3Q02_03052</name>
    <name evidence="2" type="ORF">E3Q10_03134</name>
</gene>
<evidence type="ECO:0000313" key="2">
    <source>
        <dbReference type="EMBL" id="TIC28536.1"/>
    </source>
</evidence>
<dbReference type="GO" id="GO:0008641">
    <property type="term" value="F:ubiquitin-like modifier activating enzyme activity"/>
    <property type="evidence" value="ECO:0007669"/>
    <property type="project" value="InterPro"/>
</dbReference>
<dbReference type="Pfam" id="PF00701">
    <property type="entry name" value="DHDPS"/>
    <property type="match status" value="1"/>
</dbReference>
<dbReference type="GO" id="GO:0008840">
    <property type="term" value="F:4-hydroxy-tetrahydrodipicolinate synthase activity"/>
    <property type="evidence" value="ECO:0007669"/>
    <property type="project" value="TreeGrafter"/>
</dbReference>
<protein>
    <recommendedName>
        <fullName evidence="6">Dihydrodipicolinate synthase</fullName>
    </recommendedName>
</protein>
<reference evidence="4 5" key="1">
    <citation type="submission" date="2019-03" db="EMBL/GenBank/DDBJ databases">
        <title>Sequencing 25 genomes of Wallemia mellicola.</title>
        <authorList>
            <person name="Gostincar C."/>
        </authorList>
    </citation>
    <scope>NUCLEOTIDE SEQUENCE [LARGE SCALE GENOMIC DNA]</scope>
    <source>
        <strain evidence="3 5">EXF-1274</strain>
        <strain evidence="2 4">EXF-8738</strain>
    </source>
</reference>